<dbReference type="Gene3D" id="3.30.200.20">
    <property type="entry name" value="Phosphorylase Kinase, domain 1"/>
    <property type="match status" value="1"/>
</dbReference>
<dbReference type="SUPFAM" id="SSF56112">
    <property type="entry name" value="Protein kinase-like (PK-like)"/>
    <property type="match status" value="1"/>
</dbReference>
<evidence type="ECO:0000256" key="1">
    <source>
        <dbReference type="ARBA" id="ARBA00022679"/>
    </source>
</evidence>
<dbReference type="Pfam" id="PF13191">
    <property type="entry name" value="AAA_16"/>
    <property type="match status" value="1"/>
</dbReference>
<dbReference type="AlphaFoldDB" id="A0A4Y6PN16"/>
<dbReference type="Gene3D" id="1.25.40.10">
    <property type="entry name" value="Tetratricopeptide repeat domain"/>
    <property type="match status" value="2"/>
</dbReference>
<dbReference type="EMBL" id="CP041186">
    <property type="protein sequence ID" value="QDG49674.1"/>
    <property type="molecule type" value="Genomic_DNA"/>
</dbReference>
<dbReference type="Gene3D" id="3.40.50.300">
    <property type="entry name" value="P-loop containing nucleotide triphosphate hydrolases"/>
    <property type="match status" value="1"/>
</dbReference>
<dbReference type="InterPro" id="IPR011009">
    <property type="entry name" value="Kinase-like_dom_sf"/>
</dbReference>
<organism evidence="7 8">
    <name type="scientific">Persicimonas caeni</name>
    <dbReference type="NCBI Taxonomy" id="2292766"/>
    <lineage>
        <taxon>Bacteria</taxon>
        <taxon>Deltaproteobacteria</taxon>
        <taxon>Bradymonadales</taxon>
        <taxon>Bradymonadaceae</taxon>
        <taxon>Persicimonas</taxon>
    </lineage>
</organism>
<protein>
    <submittedName>
        <fullName evidence="7">Tetratricopeptide repeat protein</fullName>
    </submittedName>
</protein>
<evidence type="ECO:0000313" key="7">
    <source>
        <dbReference type="EMBL" id="QDG49674.1"/>
    </source>
</evidence>
<proteinExistence type="predicted"/>
<dbReference type="InterPro" id="IPR017441">
    <property type="entry name" value="Protein_kinase_ATP_BS"/>
</dbReference>
<dbReference type="InterPro" id="IPR041664">
    <property type="entry name" value="AAA_16"/>
</dbReference>
<feature type="binding site" evidence="5">
    <location>
        <position position="39"/>
    </location>
    <ligand>
        <name>ATP</name>
        <dbReference type="ChEBI" id="CHEBI:30616"/>
    </ligand>
</feature>
<keyword evidence="4 5" id="KW-0067">ATP-binding</keyword>
<dbReference type="InterPro" id="IPR008271">
    <property type="entry name" value="Ser/Thr_kinase_AS"/>
</dbReference>
<dbReference type="Proteomes" id="UP000315995">
    <property type="component" value="Chromosome"/>
</dbReference>
<dbReference type="GO" id="GO:0005524">
    <property type="term" value="F:ATP binding"/>
    <property type="evidence" value="ECO:0007669"/>
    <property type="project" value="UniProtKB-UniRule"/>
</dbReference>
<dbReference type="OrthoDB" id="5477118at2"/>
<gene>
    <name evidence="7" type="ORF">FIV42_02635</name>
</gene>
<dbReference type="InterPro" id="IPR027417">
    <property type="entry name" value="P-loop_NTPase"/>
</dbReference>
<accession>A0A5B8XYX4</accession>
<dbReference type="GO" id="GO:0004674">
    <property type="term" value="F:protein serine/threonine kinase activity"/>
    <property type="evidence" value="ECO:0007669"/>
    <property type="project" value="TreeGrafter"/>
</dbReference>
<feature type="domain" description="Protein kinase" evidence="6">
    <location>
        <begin position="10"/>
        <end position="281"/>
    </location>
</feature>
<reference evidence="7 8" key="1">
    <citation type="submission" date="2019-06" db="EMBL/GenBank/DDBJ databases">
        <title>Persicimonas caeni gen. nov., sp. nov., a predatory bacterium isolated from solar saltern.</title>
        <authorList>
            <person name="Wang S."/>
        </authorList>
    </citation>
    <scope>NUCLEOTIDE SEQUENCE [LARGE SCALE GENOMIC DNA]</scope>
    <source>
        <strain evidence="7 8">YN101</strain>
    </source>
</reference>
<dbReference type="InterPro" id="IPR011990">
    <property type="entry name" value="TPR-like_helical_dom_sf"/>
</dbReference>
<accession>A0A4Y6PN16</accession>
<dbReference type="PROSITE" id="PS00108">
    <property type="entry name" value="PROTEIN_KINASE_ST"/>
    <property type="match status" value="1"/>
</dbReference>
<evidence type="ECO:0000256" key="2">
    <source>
        <dbReference type="ARBA" id="ARBA00022741"/>
    </source>
</evidence>
<sequence>MSSPPKLGPFDLQHPLGRGGMGEVWLARRQPYGEEVAVKVLTSEAARNERYRRAFRREVQAMARLDHPHIALIIDRGVIDEQASRASKGHFVAGSPFLAMEYVAGPTLSGLTGKLDWTQLRQILLQLLDALAHAHALDVVHRDLKPSNVLVDTSAKGLSVRLVDFGISAGFTDELPESTGEQTTGTPKYMAPEQILAKRRDQGPWTDLYALGCLAWKLCCGEAPYPGEPEEILRAHLSDPLPNFAPEMTLPDGFGAWLTRLLAKHPGERYRRAADAAHALLALGEVAAADGTSTPQNMFAGPDDPTVTMHTLAAVSATLRFDVDRKRLADAKASEAIMERPPLPESWRVAEPLRRASRAGAASLGMYGLRIIPVVDRDEVRDTLWEHLTQVVNEGRTRVTLLRGTTGSGKTRLARWLARRAHEVGAADVLEATHSPTGSPTDGLPAMLARRLQCVGLAPMETFKRVRKLYQLLGAEGRAAIVEPAAVSELINEHSEGLLEEDSAAYQFSSVRERYAIISQLLRRLAERRPLVIVLDDLQWGREALGFVRHVLDLAAEEAIQAHVIATVQDEAIEGDAALQDNLKNLEQNDRVASCRLGPLAEADQAELVGRLLRLDPALATEVVVRSGGNPMFAVETVGDWIMQDLLEPGAEGFRRREAQKASLPQNLEQVWEQRLAHFLDRFFAQSRGAARTRLEIAAVLGGDVSMDEWQAICRLEAVPTVDRLLDALFEHGLARRTDEGWSLASQVLVKVLQDTPRLREHHLRCAEALEAMYPARTRGLQRRLGEHFAAAGEVDRALEALKLAVTDAIDFGDLDNARTVLEMREHLTEAAGLADDDRRRVQNWLLREKLELKEGNFEAASKLAQEALEVATRCGYVYERGFALTERGVLLSHTGERAESLECYQKAAAIFEQLGERNRLARALGELAVGYQANGDIDEAIASMLRAAKLFEEDGNLSMLAQCQVHLGGFFAGIDDFDRAEESLERAQQLTEQLGNQRLLGECYFYRGEVHRVRGELQEARRCFLNSVAAYQPIDRYNPMLARLGVAVAELQLENYARAEALYERLLRQFRDAGVTHYECFALLGLACCAAHRHDWQTWDKLTQKLEERLSSARIVDHALYSLAEVAARLTTEAGQDERAAFAVALVEEQRDALGLDD</sequence>
<dbReference type="SMART" id="SM00028">
    <property type="entry name" value="TPR"/>
    <property type="match status" value="5"/>
</dbReference>
<dbReference type="SUPFAM" id="SSF48452">
    <property type="entry name" value="TPR-like"/>
    <property type="match status" value="2"/>
</dbReference>
<dbReference type="PANTHER" id="PTHR43289">
    <property type="entry name" value="MITOGEN-ACTIVATED PROTEIN KINASE KINASE KINASE 20-RELATED"/>
    <property type="match status" value="1"/>
</dbReference>
<dbReference type="CDD" id="cd14014">
    <property type="entry name" value="STKc_PknB_like"/>
    <property type="match status" value="1"/>
</dbReference>
<dbReference type="SUPFAM" id="SSF52540">
    <property type="entry name" value="P-loop containing nucleoside triphosphate hydrolases"/>
    <property type="match status" value="1"/>
</dbReference>
<dbReference type="SMART" id="SM00220">
    <property type="entry name" value="S_TKc"/>
    <property type="match status" value="1"/>
</dbReference>
<keyword evidence="1" id="KW-0808">Transferase</keyword>
<dbReference type="Pfam" id="PF13424">
    <property type="entry name" value="TPR_12"/>
    <property type="match status" value="1"/>
</dbReference>
<dbReference type="PROSITE" id="PS00107">
    <property type="entry name" value="PROTEIN_KINASE_ATP"/>
    <property type="match status" value="1"/>
</dbReference>
<dbReference type="Gene3D" id="1.10.510.10">
    <property type="entry name" value="Transferase(Phosphotransferase) domain 1"/>
    <property type="match status" value="1"/>
</dbReference>
<dbReference type="Pfam" id="PF00069">
    <property type="entry name" value="Pkinase"/>
    <property type="match status" value="1"/>
</dbReference>
<keyword evidence="8" id="KW-1185">Reference proteome</keyword>
<keyword evidence="2 5" id="KW-0547">Nucleotide-binding</keyword>
<dbReference type="RefSeq" id="WP_141196171.1">
    <property type="nucleotide sequence ID" value="NZ_CP041186.1"/>
</dbReference>
<evidence type="ECO:0000256" key="5">
    <source>
        <dbReference type="PROSITE-ProRule" id="PRU10141"/>
    </source>
</evidence>
<evidence type="ECO:0000313" key="8">
    <source>
        <dbReference type="Proteomes" id="UP000315995"/>
    </source>
</evidence>
<dbReference type="InterPro" id="IPR000719">
    <property type="entry name" value="Prot_kinase_dom"/>
</dbReference>
<evidence type="ECO:0000256" key="4">
    <source>
        <dbReference type="ARBA" id="ARBA00022840"/>
    </source>
</evidence>
<dbReference type="PROSITE" id="PS50011">
    <property type="entry name" value="PROTEIN_KINASE_DOM"/>
    <property type="match status" value="1"/>
</dbReference>
<keyword evidence="3" id="KW-0418">Kinase</keyword>
<name>A0A4Y6PN16_PERCE</name>
<dbReference type="PANTHER" id="PTHR43289:SF30">
    <property type="entry name" value="NON-SPECIFIC SERINE_THREONINE PROTEIN KINASE"/>
    <property type="match status" value="1"/>
</dbReference>
<dbReference type="InterPro" id="IPR019734">
    <property type="entry name" value="TPR_rpt"/>
</dbReference>
<evidence type="ECO:0000259" key="6">
    <source>
        <dbReference type="PROSITE" id="PS50011"/>
    </source>
</evidence>
<evidence type="ECO:0000256" key="3">
    <source>
        <dbReference type="ARBA" id="ARBA00022777"/>
    </source>
</evidence>